<reference evidence="2 3" key="1">
    <citation type="submission" date="2024-11" db="EMBL/GenBank/DDBJ databases">
        <title>Adaptive evolution of stress response genes in parasites aligns with host niche diversity.</title>
        <authorList>
            <person name="Hahn C."/>
            <person name="Resl P."/>
        </authorList>
    </citation>
    <scope>NUCLEOTIDE SEQUENCE [LARGE SCALE GENOMIC DNA]</scope>
    <source>
        <strain evidence="2">EGGRZ-B1_66</strain>
        <tissue evidence="2">Body</tissue>
    </source>
</reference>
<gene>
    <name evidence="2" type="ORF">Ciccas_007510</name>
</gene>
<organism evidence="2 3">
    <name type="scientific">Cichlidogyrus casuarinus</name>
    <dbReference type="NCBI Taxonomy" id="1844966"/>
    <lineage>
        <taxon>Eukaryota</taxon>
        <taxon>Metazoa</taxon>
        <taxon>Spiralia</taxon>
        <taxon>Lophotrochozoa</taxon>
        <taxon>Platyhelminthes</taxon>
        <taxon>Monogenea</taxon>
        <taxon>Monopisthocotylea</taxon>
        <taxon>Dactylogyridea</taxon>
        <taxon>Ancyrocephalidae</taxon>
        <taxon>Cichlidogyrus</taxon>
    </lineage>
</organism>
<evidence type="ECO:0000256" key="1">
    <source>
        <dbReference type="SAM" id="MobiDB-lite"/>
    </source>
</evidence>
<feature type="compositionally biased region" description="Basic and acidic residues" evidence="1">
    <location>
        <begin position="133"/>
        <end position="142"/>
    </location>
</feature>
<evidence type="ECO:0000313" key="3">
    <source>
        <dbReference type="Proteomes" id="UP001626550"/>
    </source>
</evidence>
<keyword evidence="3" id="KW-1185">Reference proteome</keyword>
<protein>
    <submittedName>
        <fullName evidence="2">Uncharacterized protein</fullName>
    </submittedName>
</protein>
<name>A0ABD2Q3U3_9PLAT</name>
<feature type="region of interest" description="Disordered" evidence="1">
    <location>
        <begin position="68"/>
        <end position="145"/>
    </location>
</feature>
<sequence>MSTHFSDKIYTQQSLGVDFVLPVFKNLRIALQHGKGKNIQTDSGLDFPPHDCKDEEGLTYQHVCNQTNSSLDQEDPSQIKEGHEELSTTEEGKPLEQKQETETFPASEESDYREPEPSSVLPLSHNSPVTDQCESKDNDLHRNNLNPIIADPMIKNSKKTMQSVCSGAPLEKNCKLVKLVQGTISIEKNGHSKFESFFKRAMA</sequence>
<proteinExistence type="predicted"/>
<accession>A0ABD2Q3U3</accession>
<dbReference type="EMBL" id="JBJKFK010001163">
    <property type="protein sequence ID" value="KAL3313882.1"/>
    <property type="molecule type" value="Genomic_DNA"/>
</dbReference>
<comment type="caution">
    <text evidence="2">The sequence shown here is derived from an EMBL/GenBank/DDBJ whole genome shotgun (WGS) entry which is preliminary data.</text>
</comment>
<evidence type="ECO:0000313" key="2">
    <source>
        <dbReference type="EMBL" id="KAL3313882.1"/>
    </source>
</evidence>
<dbReference type="Proteomes" id="UP001626550">
    <property type="component" value="Unassembled WGS sequence"/>
</dbReference>
<feature type="compositionally biased region" description="Basic and acidic residues" evidence="1">
    <location>
        <begin position="77"/>
        <end position="101"/>
    </location>
</feature>
<dbReference type="AlphaFoldDB" id="A0ABD2Q3U3"/>